<dbReference type="InterPro" id="IPR050951">
    <property type="entry name" value="Retrovirus_Pol_polyprotein"/>
</dbReference>
<evidence type="ECO:0000313" key="1">
    <source>
        <dbReference type="EMBL" id="KAJ8378409.1"/>
    </source>
</evidence>
<protein>
    <submittedName>
        <fullName evidence="1">Uncharacterized protein</fullName>
    </submittedName>
</protein>
<organism evidence="1 2">
    <name type="scientific">Aldrovandia affinis</name>
    <dbReference type="NCBI Taxonomy" id="143900"/>
    <lineage>
        <taxon>Eukaryota</taxon>
        <taxon>Metazoa</taxon>
        <taxon>Chordata</taxon>
        <taxon>Craniata</taxon>
        <taxon>Vertebrata</taxon>
        <taxon>Euteleostomi</taxon>
        <taxon>Actinopterygii</taxon>
        <taxon>Neopterygii</taxon>
        <taxon>Teleostei</taxon>
        <taxon>Notacanthiformes</taxon>
        <taxon>Halosauridae</taxon>
        <taxon>Aldrovandia</taxon>
    </lineage>
</organism>
<dbReference type="EMBL" id="JAINUG010000321">
    <property type="protein sequence ID" value="KAJ8378409.1"/>
    <property type="molecule type" value="Genomic_DNA"/>
</dbReference>
<dbReference type="PANTHER" id="PTHR37984">
    <property type="entry name" value="PROTEIN CBG26694"/>
    <property type="match status" value="1"/>
</dbReference>
<gene>
    <name evidence="1" type="ORF">AAFF_G00242970</name>
</gene>
<evidence type="ECO:0000313" key="2">
    <source>
        <dbReference type="Proteomes" id="UP001221898"/>
    </source>
</evidence>
<name>A0AAD7W332_9TELE</name>
<dbReference type="PANTHER" id="PTHR37984:SF5">
    <property type="entry name" value="PROTEIN NYNRIN-LIKE"/>
    <property type="match status" value="1"/>
</dbReference>
<comment type="caution">
    <text evidence="1">The sequence shown here is derived from an EMBL/GenBank/DDBJ whole genome shotgun (WGS) entry which is preliminary data.</text>
</comment>
<accession>A0AAD7W332</accession>
<reference evidence="1" key="1">
    <citation type="journal article" date="2023" name="Science">
        <title>Genome structures resolve the early diversification of teleost fishes.</title>
        <authorList>
            <person name="Parey E."/>
            <person name="Louis A."/>
            <person name="Montfort J."/>
            <person name="Bouchez O."/>
            <person name="Roques C."/>
            <person name="Iampietro C."/>
            <person name="Lluch J."/>
            <person name="Castinel A."/>
            <person name="Donnadieu C."/>
            <person name="Desvignes T."/>
            <person name="Floi Bucao C."/>
            <person name="Jouanno E."/>
            <person name="Wen M."/>
            <person name="Mejri S."/>
            <person name="Dirks R."/>
            <person name="Jansen H."/>
            <person name="Henkel C."/>
            <person name="Chen W.J."/>
            <person name="Zahm M."/>
            <person name="Cabau C."/>
            <person name="Klopp C."/>
            <person name="Thompson A.W."/>
            <person name="Robinson-Rechavi M."/>
            <person name="Braasch I."/>
            <person name="Lecointre G."/>
            <person name="Bobe J."/>
            <person name="Postlethwait J.H."/>
            <person name="Berthelot C."/>
            <person name="Roest Crollius H."/>
            <person name="Guiguen Y."/>
        </authorList>
    </citation>
    <scope>NUCLEOTIDE SEQUENCE</scope>
    <source>
        <strain evidence="1">NC1722</strain>
    </source>
</reference>
<keyword evidence="2" id="KW-1185">Reference proteome</keyword>
<sequence length="173" mass="19077">MKAAPQMVSPRIARWAVTLRAHEYAILYKVGKYHGSADALSRLPLPETPGDVPQDRVLMLGDSDTALVTAEQALARSHLRWPKLGEEIETHAAEHAAHVRNTGRAQQLRPYAHGSGQTNRGRRSYIDYAGPFMGNMFSVVIDAHSKWMDVYPGSSATSTVTIDCLCISFEMVV</sequence>
<dbReference type="Proteomes" id="UP001221898">
    <property type="component" value="Unassembled WGS sequence"/>
</dbReference>
<dbReference type="AlphaFoldDB" id="A0AAD7W332"/>
<proteinExistence type="predicted"/>